<dbReference type="EC" id="3.1.4.-" evidence="3"/>
<organism evidence="6 7">
    <name type="scientific">Coniochaeta pulveracea</name>
    <dbReference type="NCBI Taxonomy" id="177199"/>
    <lineage>
        <taxon>Eukaryota</taxon>
        <taxon>Fungi</taxon>
        <taxon>Dikarya</taxon>
        <taxon>Ascomycota</taxon>
        <taxon>Pezizomycotina</taxon>
        <taxon>Sordariomycetes</taxon>
        <taxon>Sordariomycetidae</taxon>
        <taxon>Coniochaetales</taxon>
        <taxon>Coniochaetaceae</taxon>
        <taxon>Coniochaeta</taxon>
    </lineage>
</organism>
<dbReference type="GO" id="GO:0004114">
    <property type="term" value="F:3',5'-cyclic-nucleotide phosphodiesterase activity"/>
    <property type="evidence" value="ECO:0007669"/>
    <property type="project" value="InterPro"/>
</dbReference>
<dbReference type="PROSITE" id="PS51845">
    <property type="entry name" value="PDEASE_I_2"/>
    <property type="match status" value="1"/>
</dbReference>
<dbReference type="PROSITE" id="PS00126">
    <property type="entry name" value="PDEASE_I_1"/>
    <property type="match status" value="1"/>
</dbReference>
<evidence type="ECO:0000256" key="4">
    <source>
        <dbReference type="SAM" id="MobiDB-lite"/>
    </source>
</evidence>
<dbReference type="Gene3D" id="1.10.1300.10">
    <property type="entry name" value="3'5'-cyclic nucleotide phosphodiesterase, catalytic domain"/>
    <property type="match status" value="1"/>
</dbReference>
<sequence length="893" mass="98558">MEPATCNVLYVDRRVANDRRLTSDKVAADAEWECPEIETNTKHLLDVFGEVHLISKGGACLSQLLELQDVSVIELKPTLILLDTPYDDRLRLGSRTRSASPLSPPPIEDEEQHEEELYGLALLQRIVSESNLRNLSKLVVVVPLIVFPTSTEHHQHDGHDRDGTKAIDASYEAVAHRHLQATVSKEQRILNRKMVERCLDLGATDIMSSPMNVKCITNLEVHAYRAHRDAAREQKSMLEVRRGRKRSWVGISEEKPYAYLREAMVSGLMSRICRIDGELDDPIANVRISIPSERQDIIARAVGDWNFCAHQFTDDELIVVAVVMFNHALSMPELEKWRIPTDQLHSFLIACRAAYNSFVPYHNFRHVVDVLQATFDFLVHIEALPPFPATPGSDSKPTNKSPSAQVITPFEALTLLITAIGHDVGHPGVNNGFLSKLNAPLAQLYNDRSVLESFHCAAYSQILRRYWQAAFDDGQMRSLMISTILATDMALHFDYMKQMGDAQEKLHESKTIDGWDGRALEAHKVLICALLIKCADISNVARKHDTAIQWMYILSDEFSRQASMEDELEIPTSLMVRPTKDMVTLGKSQLGFMNLFALPLFQGVADLLPPMAYCVDALEANKVLFEAKVAEAQNTREPLAQALRRHESGQCSPRTMSMVTGETKKASLPTQTLLAASAPALVATRTTSEKQFMTKPAEPADVPAHVPVIKEDYKEVNGVVTDFETVADFAASDPFHSKDGGRLDTEQQRCSETTEGSSAPYSAEWASGATSATTGKMPISPSTQGTSVISSDSMDRPVSVPVTTVTAPESTTTATEPALSRTDLKLNELASQFPVADGQSTPDCSSGILTAPDTGVCTSTLKKKPSRFRINGLHFFRRHKGTGSPASNNDTAG</sequence>
<accession>A0A420Y8X7</accession>
<dbReference type="CDD" id="cd00077">
    <property type="entry name" value="HDc"/>
    <property type="match status" value="1"/>
</dbReference>
<feature type="compositionally biased region" description="Low complexity" evidence="4">
    <location>
        <begin position="797"/>
        <end position="817"/>
    </location>
</feature>
<evidence type="ECO:0000256" key="2">
    <source>
        <dbReference type="ARBA" id="ARBA00022801"/>
    </source>
</evidence>
<keyword evidence="1 3" id="KW-0479">Metal-binding</keyword>
<evidence type="ECO:0000313" key="7">
    <source>
        <dbReference type="Proteomes" id="UP000275385"/>
    </source>
</evidence>
<reference evidence="6 7" key="1">
    <citation type="submission" date="2018-08" db="EMBL/GenBank/DDBJ databases">
        <title>Draft genome of the lignicolous fungus Coniochaeta pulveracea.</title>
        <authorList>
            <person name="Borstlap C.J."/>
            <person name="De Witt R.N."/>
            <person name="Botha A."/>
            <person name="Volschenk H."/>
        </authorList>
    </citation>
    <scope>NUCLEOTIDE SEQUENCE [LARGE SCALE GENOMIC DNA]</scope>
    <source>
        <strain evidence="6 7">CAB683</strain>
    </source>
</reference>
<dbReference type="SMART" id="SM00471">
    <property type="entry name" value="HDc"/>
    <property type="match status" value="1"/>
</dbReference>
<keyword evidence="7" id="KW-1185">Reference proteome</keyword>
<feature type="region of interest" description="Disordered" evidence="4">
    <location>
        <begin position="732"/>
        <end position="818"/>
    </location>
</feature>
<evidence type="ECO:0000256" key="1">
    <source>
        <dbReference type="ARBA" id="ARBA00022723"/>
    </source>
</evidence>
<dbReference type="Pfam" id="PF00233">
    <property type="entry name" value="PDEase_I"/>
    <property type="match status" value="1"/>
</dbReference>
<feature type="compositionally biased region" description="Polar residues" evidence="4">
    <location>
        <begin position="750"/>
        <end position="760"/>
    </location>
</feature>
<evidence type="ECO:0000313" key="6">
    <source>
        <dbReference type="EMBL" id="RKU44220.1"/>
    </source>
</evidence>
<proteinExistence type="inferred from homology"/>
<feature type="compositionally biased region" description="Polar residues" evidence="4">
    <location>
        <begin position="768"/>
        <end position="792"/>
    </location>
</feature>
<dbReference type="GO" id="GO:0007165">
    <property type="term" value="P:signal transduction"/>
    <property type="evidence" value="ECO:0007669"/>
    <property type="project" value="InterPro"/>
</dbReference>
<dbReference type="OrthoDB" id="546632at2759"/>
<dbReference type="AlphaFoldDB" id="A0A420Y8X7"/>
<dbReference type="InterPro" id="IPR002073">
    <property type="entry name" value="PDEase_catalytic_dom"/>
</dbReference>
<name>A0A420Y8X7_9PEZI</name>
<dbReference type="EMBL" id="QVQW01000033">
    <property type="protein sequence ID" value="RKU44220.1"/>
    <property type="molecule type" value="Genomic_DNA"/>
</dbReference>
<evidence type="ECO:0000256" key="3">
    <source>
        <dbReference type="RuleBase" id="RU363067"/>
    </source>
</evidence>
<evidence type="ECO:0000259" key="5">
    <source>
        <dbReference type="PROSITE" id="PS51845"/>
    </source>
</evidence>
<protein>
    <recommendedName>
        <fullName evidence="3">Phosphodiesterase</fullName>
        <ecNumber evidence="3">3.1.4.-</ecNumber>
    </recommendedName>
</protein>
<dbReference type="InterPro" id="IPR023174">
    <property type="entry name" value="PDEase_CS"/>
</dbReference>
<dbReference type="PANTHER" id="PTHR11347">
    <property type="entry name" value="CYCLIC NUCLEOTIDE PHOSPHODIESTERASE"/>
    <property type="match status" value="1"/>
</dbReference>
<dbReference type="SUPFAM" id="SSF109604">
    <property type="entry name" value="HD-domain/PDEase-like"/>
    <property type="match status" value="1"/>
</dbReference>
<feature type="region of interest" description="Disordered" evidence="4">
    <location>
        <begin position="94"/>
        <end position="113"/>
    </location>
</feature>
<comment type="similarity">
    <text evidence="3">Belongs to the cyclic nucleotide phosphodiesterase family.</text>
</comment>
<dbReference type="InterPro" id="IPR036971">
    <property type="entry name" value="PDEase_catalytic_dom_sf"/>
</dbReference>
<comment type="cofactor">
    <cofactor evidence="3">
        <name>a divalent metal cation</name>
        <dbReference type="ChEBI" id="CHEBI:60240"/>
    </cofactor>
    <text evidence="3">Binds 2 divalent metal cations per subunit. Site 1 may preferentially bind zinc ions, while site 2 has a preference for magnesium and/or manganese ions.</text>
</comment>
<dbReference type="STRING" id="177199.A0A420Y8X7"/>
<dbReference type="InterPro" id="IPR003607">
    <property type="entry name" value="HD/PDEase_dom"/>
</dbReference>
<gene>
    <name evidence="6" type="primary">PDE2_1</name>
    <name evidence="6" type="ORF">DL546_004716</name>
</gene>
<dbReference type="GO" id="GO:0046872">
    <property type="term" value="F:metal ion binding"/>
    <property type="evidence" value="ECO:0007669"/>
    <property type="project" value="UniProtKB-KW"/>
</dbReference>
<keyword evidence="2 3" id="KW-0378">Hydrolase</keyword>
<dbReference type="Proteomes" id="UP000275385">
    <property type="component" value="Unassembled WGS sequence"/>
</dbReference>
<feature type="compositionally biased region" description="Basic and acidic residues" evidence="4">
    <location>
        <begin position="735"/>
        <end position="749"/>
    </location>
</feature>
<comment type="caution">
    <text evidence="6">The sequence shown here is derived from an EMBL/GenBank/DDBJ whole genome shotgun (WGS) entry which is preliminary data.</text>
</comment>
<feature type="domain" description="PDEase" evidence="5">
    <location>
        <begin position="286"/>
        <end position="632"/>
    </location>
</feature>